<dbReference type="GO" id="GO:0008113">
    <property type="term" value="F:peptide-methionine (S)-S-oxide reductase activity"/>
    <property type="evidence" value="ECO:0007669"/>
    <property type="project" value="UniProtKB-EC"/>
</dbReference>
<proteinExistence type="inferred from homology"/>
<accession>A0A7S4SI79</accession>
<organism evidence="7">
    <name type="scientific">Alexandrium monilatum</name>
    <dbReference type="NCBI Taxonomy" id="311494"/>
    <lineage>
        <taxon>Eukaryota</taxon>
        <taxon>Sar</taxon>
        <taxon>Alveolata</taxon>
        <taxon>Dinophyceae</taxon>
        <taxon>Gonyaulacales</taxon>
        <taxon>Pyrocystaceae</taxon>
        <taxon>Alexandrium</taxon>
    </lineage>
</organism>
<dbReference type="SUPFAM" id="SSF55068">
    <property type="entry name" value="Peptide methionine sulfoxide reductase"/>
    <property type="match status" value="1"/>
</dbReference>
<feature type="compositionally biased region" description="Low complexity" evidence="5">
    <location>
        <begin position="33"/>
        <end position="46"/>
    </location>
</feature>
<dbReference type="Pfam" id="PF01625">
    <property type="entry name" value="PMSR"/>
    <property type="match status" value="1"/>
</dbReference>
<name>A0A7S4SI79_9DINO</name>
<evidence type="ECO:0000256" key="1">
    <source>
        <dbReference type="ARBA" id="ARBA00005591"/>
    </source>
</evidence>
<dbReference type="AlphaFoldDB" id="A0A7S4SI79"/>
<dbReference type="InterPro" id="IPR002569">
    <property type="entry name" value="Met_Sox_Rdtase_MsrA_dom"/>
</dbReference>
<evidence type="ECO:0000313" key="7">
    <source>
        <dbReference type="EMBL" id="CAE4646572.1"/>
    </source>
</evidence>
<evidence type="ECO:0000256" key="5">
    <source>
        <dbReference type="SAM" id="MobiDB-lite"/>
    </source>
</evidence>
<dbReference type="EC" id="1.8.4.11" evidence="2"/>
<feature type="domain" description="Peptide methionine sulphoxide reductase MsrA" evidence="6">
    <location>
        <begin position="121"/>
        <end position="242"/>
    </location>
</feature>
<sequence>MEAPCPLPLARPSRAAPGQHLAPARPGPSPQLAAAAGPRAAAAAEARPQPRRDALLAFGAFVLAGAGGRHARVARAEVPAASSAAVAVFSAGDARFLQAAFEDIRYRGISAIEVGRMLADGTRAVRVTYNPARCSYKALLGAYLRNTNPTQAAGQFDDKGPAFRPVIWVSSDAERELAEKAIKLMEGSGVFGPPVEKGKLVGGTVGKRQLVPFATEIANAGDFQPVPEDGQDFYKLKRGEYKELFKRSGRERFFKDQFDPVSTTACQDRVCGFVYFPCTAENRCMDVANGSW</sequence>
<gene>
    <name evidence="7" type="ORF">AMON00008_LOCUS50643</name>
</gene>
<comment type="similarity">
    <text evidence="1">Belongs to the MsrA Met sulfoxide reductase family.</text>
</comment>
<evidence type="ECO:0000256" key="2">
    <source>
        <dbReference type="ARBA" id="ARBA00012502"/>
    </source>
</evidence>
<dbReference type="PANTHER" id="PTHR43774">
    <property type="entry name" value="PEPTIDE METHIONINE SULFOXIDE REDUCTASE"/>
    <property type="match status" value="1"/>
</dbReference>
<feature type="region of interest" description="Disordered" evidence="5">
    <location>
        <begin position="1"/>
        <end position="46"/>
    </location>
</feature>
<protein>
    <recommendedName>
        <fullName evidence="2">peptide-methionine (S)-S-oxide reductase</fullName>
        <ecNumber evidence="2">1.8.4.11</ecNumber>
    </recommendedName>
    <alternativeName>
        <fullName evidence="4">Peptide-methionine (S)-S-oxide reductase</fullName>
    </alternativeName>
</protein>
<evidence type="ECO:0000259" key="6">
    <source>
        <dbReference type="Pfam" id="PF01625"/>
    </source>
</evidence>
<evidence type="ECO:0000256" key="4">
    <source>
        <dbReference type="ARBA" id="ARBA00030643"/>
    </source>
</evidence>
<dbReference type="PANTHER" id="PTHR43774:SF1">
    <property type="entry name" value="PEPTIDE METHIONINE SULFOXIDE REDUCTASE MSRA 2"/>
    <property type="match status" value="1"/>
</dbReference>
<dbReference type="Gene3D" id="3.30.1060.10">
    <property type="entry name" value="Peptide methionine sulphoxide reductase MsrA"/>
    <property type="match status" value="1"/>
</dbReference>
<keyword evidence="3" id="KW-0560">Oxidoreductase</keyword>
<dbReference type="EMBL" id="HBNR01071490">
    <property type="protein sequence ID" value="CAE4646572.1"/>
    <property type="molecule type" value="Transcribed_RNA"/>
</dbReference>
<dbReference type="InterPro" id="IPR036509">
    <property type="entry name" value="Met_Sox_Rdtase_MsrA_sf"/>
</dbReference>
<evidence type="ECO:0000256" key="3">
    <source>
        <dbReference type="ARBA" id="ARBA00023002"/>
    </source>
</evidence>
<reference evidence="7" key="1">
    <citation type="submission" date="2021-01" db="EMBL/GenBank/DDBJ databases">
        <authorList>
            <person name="Corre E."/>
            <person name="Pelletier E."/>
            <person name="Niang G."/>
            <person name="Scheremetjew M."/>
            <person name="Finn R."/>
            <person name="Kale V."/>
            <person name="Holt S."/>
            <person name="Cochrane G."/>
            <person name="Meng A."/>
            <person name="Brown T."/>
            <person name="Cohen L."/>
        </authorList>
    </citation>
    <scope>NUCLEOTIDE SEQUENCE</scope>
    <source>
        <strain evidence="7">CCMP3105</strain>
    </source>
</reference>